<reference evidence="4 5" key="1">
    <citation type="submission" date="2018-10" db="EMBL/GenBank/DDBJ databases">
        <title>Complete genome sequence of Malassezia restricta CBS 7877.</title>
        <authorList>
            <person name="Morand S.C."/>
            <person name="Bertignac M."/>
            <person name="Iltis A."/>
            <person name="Kolder I."/>
            <person name="Pirovano W."/>
            <person name="Jourdain R."/>
            <person name="Clavaud C."/>
        </authorList>
    </citation>
    <scope>NUCLEOTIDE SEQUENCE [LARGE SCALE GENOMIC DNA]</scope>
    <source>
        <strain evidence="4 5">CBS 7877</strain>
    </source>
</reference>
<dbReference type="VEuPathDB" id="FungiDB:DNF11_1024"/>
<dbReference type="GO" id="GO:0000776">
    <property type="term" value="C:kinetochore"/>
    <property type="evidence" value="ECO:0007669"/>
    <property type="project" value="InterPro"/>
</dbReference>
<evidence type="ECO:0000313" key="4">
    <source>
        <dbReference type="EMBL" id="AYO41974.1"/>
    </source>
</evidence>
<dbReference type="Pfam" id="PF20882">
    <property type="entry name" value="Sos7"/>
    <property type="match status" value="1"/>
</dbReference>
<dbReference type="PANTHER" id="PTHR37329:SF1">
    <property type="entry name" value="KINETOCHORE PROTEIN SOS7"/>
    <property type="match status" value="1"/>
</dbReference>
<dbReference type="GO" id="GO:0034501">
    <property type="term" value="P:protein localization to kinetochore"/>
    <property type="evidence" value="ECO:0007669"/>
    <property type="project" value="InterPro"/>
</dbReference>
<evidence type="ECO:0000313" key="5">
    <source>
        <dbReference type="Proteomes" id="UP000269793"/>
    </source>
</evidence>
<feature type="coiled-coil region" evidence="1">
    <location>
        <begin position="135"/>
        <end position="197"/>
    </location>
</feature>
<accession>A0A3G2S1X7</accession>
<dbReference type="PANTHER" id="PTHR37329">
    <property type="entry name" value="KINETOCHORE PROTEIN SOS7"/>
    <property type="match status" value="1"/>
</dbReference>
<feature type="domain" description="Kinetochore protein Sos7 coiled-coil" evidence="3">
    <location>
        <begin position="95"/>
        <end position="170"/>
    </location>
</feature>
<keyword evidence="5" id="KW-1185">Reference proteome</keyword>
<proteinExistence type="predicted"/>
<dbReference type="EMBL" id="CP033149">
    <property type="protein sequence ID" value="AYO41974.1"/>
    <property type="molecule type" value="Genomic_DNA"/>
</dbReference>
<gene>
    <name evidence="4" type="ORF">DNF11_1024</name>
</gene>
<dbReference type="GO" id="GO:0051315">
    <property type="term" value="P:attachment of mitotic spindle microtubules to kinetochore"/>
    <property type="evidence" value="ECO:0007669"/>
    <property type="project" value="TreeGrafter"/>
</dbReference>
<keyword evidence="1" id="KW-0175">Coiled coil</keyword>
<feature type="compositionally biased region" description="Polar residues" evidence="2">
    <location>
        <begin position="15"/>
        <end position="26"/>
    </location>
</feature>
<evidence type="ECO:0000256" key="2">
    <source>
        <dbReference type="SAM" id="MobiDB-lite"/>
    </source>
</evidence>
<sequence>MSTSTPDTSVSVPDNQSPLLVSDSSYQSDEGVLERARILLEEHAHDTPGVQALKERFQRTTDPEDVLADTELQLDWDLYRDVPDAIVQEEALLLDYFRKLKFIYLEQETKLRFLADLQDDPETGQEPQILSTADVAHREQECKRVKQQLVEAKTNVRRLRSDIDEVSDALIEPWEAVEQHTSEAASLLSDITDMELELAKIKAAEGTHGSLTTAEAEAVCDEQILSMQAIDDETTHIVHDMEAAKKELSEALHQLDRLKAERTAAEKLANDARLGMGRDRGRDWELERLCAKHTSTLDALEHALGITQMSAPRPNELHVAITRPAAKRSRRSTRSAPVEHQRTLVLRFNEPGGRLEHLELWDANDTKPLTIDEDLSALVKEAIHTNHAAALVQAVWRSYA</sequence>
<protein>
    <recommendedName>
        <fullName evidence="3">Kinetochore protein Sos7 coiled-coil domain-containing protein</fullName>
    </recommendedName>
</protein>
<dbReference type="InterPro" id="IPR037475">
    <property type="entry name" value="Sos7"/>
</dbReference>
<name>A0A3G2S1X7_MALR7</name>
<feature type="region of interest" description="Disordered" evidence="2">
    <location>
        <begin position="1"/>
        <end position="26"/>
    </location>
</feature>
<evidence type="ECO:0000256" key="1">
    <source>
        <dbReference type="SAM" id="Coils"/>
    </source>
</evidence>
<feature type="coiled-coil region" evidence="1">
    <location>
        <begin position="238"/>
        <end position="268"/>
    </location>
</feature>
<organism evidence="4 5">
    <name type="scientific">Malassezia restricta (strain ATCC 96810 / NBRC 103918 / CBS 7877)</name>
    <name type="common">Seborrheic dermatitis infection agent</name>
    <dbReference type="NCBI Taxonomy" id="425264"/>
    <lineage>
        <taxon>Eukaryota</taxon>
        <taxon>Fungi</taxon>
        <taxon>Dikarya</taxon>
        <taxon>Basidiomycota</taxon>
        <taxon>Ustilaginomycotina</taxon>
        <taxon>Malasseziomycetes</taxon>
        <taxon>Malasseziales</taxon>
        <taxon>Malasseziaceae</taxon>
        <taxon>Malassezia</taxon>
    </lineage>
</organism>
<dbReference type="Proteomes" id="UP000269793">
    <property type="component" value="Chromosome II"/>
</dbReference>
<dbReference type="AlphaFoldDB" id="A0A3G2S1X7"/>
<dbReference type="InterPro" id="IPR048781">
    <property type="entry name" value="Sos7_CC"/>
</dbReference>
<dbReference type="OrthoDB" id="18959at2759"/>
<evidence type="ECO:0000259" key="3">
    <source>
        <dbReference type="Pfam" id="PF20882"/>
    </source>
</evidence>
<feature type="compositionally biased region" description="Low complexity" evidence="2">
    <location>
        <begin position="1"/>
        <end position="14"/>
    </location>
</feature>